<sequence length="149" mass="16225">MPLASFNFSDPPLFLIYCIQLSLPPSIPLISPHTPFKSLLYGLGIVHSYQTFLLLIDMASPCGCFGFSRTTLKMCRVRAFALFRVPAPPPYTMLICVCSGALSGLIWEMWQLFPSTCPLDVVSCGVGGGSVEFWLGFASFLGLGFCLLA</sequence>
<keyword evidence="1" id="KW-0472">Membrane</keyword>
<comment type="caution">
    <text evidence="2">The sequence shown here is derived from an EMBL/GenBank/DDBJ whole genome shotgun (WGS) entry which is preliminary data.</text>
</comment>
<feature type="transmembrane region" description="Helical" evidence="1">
    <location>
        <begin position="12"/>
        <end position="31"/>
    </location>
</feature>
<protein>
    <submittedName>
        <fullName evidence="2">Uncharacterized protein</fullName>
    </submittedName>
</protein>
<reference evidence="2 3" key="1">
    <citation type="journal article" date="2022" name="G3 (Bethesda)">
        <title>Whole-genome sequence and methylome profiling of the almond [Prunus dulcis (Mill.) D.A. Webb] cultivar 'Nonpareil'.</title>
        <authorList>
            <person name="D'Amico-Willman K.M."/>
            <person name="Ouma W.Z."/>
            <person name="Meulia T."/>
            <person name="Sideli G.M."/>
            <person name="Gradziel T.M."/>
            <person name="Fresnedo-Ramirez J."/>
        </authorList>
    </citation>
    <scope>NUCLEOTIDE SEQUENCE [LARGE SCALE GENOMIC DNA]</scope>
    <source>
        <strain evidence="2">Clone GOH B32 T37-40</strain>
    </source>
</reference>
<feature type="transmembrane region" description="Helical" evidence="1">
    <location>
        <begin position="130"/>
        <end position="148"/>
    </location>
</feature>
<keyword evidence="1" id="KW-0812">Transmembrane</keyword>
<keyword evidence="3" id="KW-1185">Reference proteome</keyword>
<name>A0AAD4VM32_PRUDU</name>
<evidence type="ECO:0000256" key="1">
    <source>
        <dbReference type="SAM" id="Phobius"/>
    </source>
</evidence>
<feature type="transmembrane region" description="Helical" evidence="1">
    <location>
        <begin position="51"/>
        <end position="70"/>
    </location>
</feature>
<organism evidence="2 3">
    <name type="scientific">Prunus dulcis</name>
    <name type="common">Almond</name>
    <name type="synonym">Amygdalus dulcis</name>
    <dbReference type="NCBI Taxonomy" id="3755"/>
    <lineage>
        <taxon>Eukaryota</taxon>
        <taxon>Viridiplantae</taxon>
        <taxon>Streptophyta</taxon>
        <taxon>Embryophyta</taxon>
        <taxon>Tracheophyta</taxon>
        <taxon>Spermatophyta</taxon>
        <taxon>Magnoliopsida</taxon>
        <taxon>eudicotyledons</taxon>
        <taxon>Gunneridae</taxon>
        <taxon>Pentapetalae</taxon>
        <taxon>rosids</taxon>
        <taxon>fabids</taxon>
        <taxon>Rosales</taxon>
        <taxon>Rosaceae</taxon>
        <taxon>Amygdaloideae</taxon>
        <taxon>Amygdaleae</taxon>
        <taxon>Prunus</taxon>
    </lineage>
</organism>
<accession>A0AAD4VM32</accession>
<evidence type="ECO:0000313" key="3">
    <source>
        <dbReference type="Proteomes" id="UP001054821"/>
    </source>
</evidence>
<proteinExistence type="predicted"/>
<keyword evidence="1" id="KW-1133">Transmembrane helix</keyword>
<dbReference type="AlphaFoldDB" id="A0AAD4VM32"/>
<gene>
    <name evidence="2" type="ORF">L3X38_026924</name>
</gene>
<dbReference type="Proteomes" id="UP001054821">
    <property type="component" value="Chromosome 5"/>
</dbReference>
<dbReference type="EMBL" id="JAJFAZ020000005">
    <property type="protein sequence ID" value="KAI5327528.1"/>
    <property type="molecule type" value="Genomic_DNA"/>
</dbReference>
<evidence type="ECO:0000313" key="2">
    <source>
        <dbReference type="EMBL" id="KAI5327528.1"/>
    </source>
</evidence>
<feature type="transmembrane region" description="Helical" evidence="1">
    <location>
        <begin position="91"/>
        <end position="110"/>
    </location>
</feature>